<gene>
    <name evidence="3" type="ORF">G0Q07_05330</name>
</gene>
<keyword evidence="1" id="KW-0732">Signal</keyword>
<proteinExistence type="predicted"/>
<dbReference type="SUPFAM" id="SSF54427">
    <property type="entry name" value="NTF2-like"/>
    <property type="match status" value="1"/>
</dbReference>
<accession>A0A6C0R9X3</accession>
<evidence type="ECO:0000313" key="3">
    <source>
        <dbReference type="EMBL" id="QIA07180.1"/>
    </source>
</evidence>
<feature type="chain" id="PRO_5025424020" evidence="1">
    <location>
        <begin position="24"/>
        <end position="150"/>
    </location>
</feature>
<feature type="signal peptide" evidence="1">
    <location>
        <begin position="1"/>
        <end position="23"/>
    </location>
</feature>
<dbReference type="InterPro" id="IPR027843">
    <property type="entry name" value="DUF4440"/>
</dbReference>
<dbReference type="Proteomes" id="UP000474630">
    <property type="component" value="Chromosome"/>
</dbReference>
<keyword evidence="4" id="KW-1185">Reference proteome</keyword>
<dbReference type="InterPro" id="IPR032710">
    <property type="entry name" value="NTF2-like_dom_sf"/>
</dbReference>
<dbReference type="RefSeq" id="WP_163345107.1">
    <property type="nucleotide sequence ID" value="NZ_CP048409.1"/>
</dbReference>
<feature type="domain" description="DUF4440" evidence="2">
    <location>
        <begin position="30"/>
        <end position="139"/>
    </location>
</feature>
<sequence>MKQTKYILFAVLCTLIFTSELFSQTNEEQISAIRNASNSALKSYDTQEVLSYLTDDVLTTTGNGTLLCGKDELQKYIIDGGKSRMYWIRDTKEIIVNIERGLAWESGVWNGYDPEKSNNSIINGNYSAMWTKESGIWKIKSQLFVTINEK</sequence>
<name>A0A6C0R9X3_9BACT</name>
<dbReference type="Gene3D" id="3.10.450.50">
    <property type="match status" value="1"/>
</dbReference>
<dbReference type="Pfam" id="PF14534">
    <property type="entry name" value="DUF4440"/>
    <property type="match status" value="1"/>
</dbReference>
<dbReference type="AlphaFoldDB" id="A0A6C0R9X3"/>
<evidence type="ECO:0000313" key="4">
    <source>
        <dbReference type="Proteomes" id="UP000474630"/>
    </source>
</evidence>
<organism evidence="3 4">
    <name type="scientific">Draconibacterium halophilum</name>
    <dbReference type="NCBI Taxonomy" id="2706887"/>
    <lineage>
        <taxon>Bacteria</taxon>
        <taxon>Pseudomonadati</taxon>
        <taxon>Bacteroidota</taxon>
        <taxon>Bacteroidia</taxon>
        <taxon>Marinilabiliales</taxon>
        <taxon>Prolixibacteraceae</taxon>
        <taxon>Draconibacterium</taxon>
    </lineage>
</organism>
<protein>
    <submittedName>
        <fullName evidence="3">Nuclear transport factor 2 family protein</fullName>
    </submittedName>
</protein>
<reference evidence="3 4" key="1">
    <citation type="submission" date="2020-02" db="EMBL/GenBank/DDBJ databases">
        <title>Genome sequencing for Draconibacterium sp. strain M1.</title>
        <authorList>
            <person name="Park S.-J."/>
        </authorList>
    </citation>
    <scope>NUCLEOTIDE SEQUENCE [LARGE SCALE GENOMIC DNA]</scope>
    <source>
        <strain evidence="3 4">M1</strain>
    </source>
</reference>
<dbReference type="EMBL" id="CP048409">
    <property type="protein sequence ID" value="QIA07180.1"/>
    <property type="molecule type" value="Genomic_DNA"/>
</dbReference>
<evidence type="ECO:0000259" key="2">
    <source>
        <dbReference type="Pfam" id="PF14534"/>
    </source>
</evidence>
<dbReference type="KEGG" id="drc:G0Q07_05330"/>
<evidence type="ECO:0000256" key="1">
    <source>
        <dbReference type="SAM" id="SignalP"/>
    </source>
</evidence>